<comment type="subcellular location">
    <subcellularLocation>
        <location evidence="1 8">Cell membrane</location>
        <topology evidence="1 8">Peripheral membrane protein</topology>
    </subcellularLocation>
</comment>
<evidence type="ECO:0000256" key="5">
    <source>
        <dbReference type="ARBA" id="ARBA00022840"/>
    </source>
</evidence>
<dbReference type="PROSITE" id="PS00211">
    <property type="entry name" value="ABC_TRANSPORTER_1"/>
    <property type="match status" value="1"/>
</dbReference>
<evidence type="ECO:0000256" key="1">
    <source>
        <dbReference type="ARBA" id="ARBA00004202"/>
    </source>
</evidence>
<dbReference type="Proteomes" id="UP000190625">
    <property type="component" value="Unassembled WGS sequence"/>
</dbReference>
<keyword evidence="5 8" id="KW-0067">ATP-binding</keyword>
<evidence type="ECO:0000259" key="9">
    <source>
        <dbReference type="PROSITE" id="PS50893"/>
    </source>
</evidence>
<comment type="similarity">
    <text evidence="8">Belongs to the ABC transporter superfamily. Energy-coupling factor EcfA family.</text>
</comment>
<dbReference type="OrthoDB" id="9784332at2"/>
<keyword evidence="6" id="KW-1278">Translocase</keyword>
<evidence type="ECO:0000256" key="4">
    <source>
        <dbReference type="ARBA" id="ARBA00022741"/>
    </source>
</evidence>
<dbReference type="PANTHER" id="PTHR43553:SF27">
    <property type="entry name" value="ENERGY-COUPLING FACTOR TRANSPORTER ATP-BINDING PROTEIN ECFA2"/>
    <property type="match status" value="1"/>
</dbReference>
<organism evidence="10 11">
    <name type="scientific">Selenihalanaerobacter shriftii</name>
    <dbReference type="NCBI Taxonomy" id="142842"/>
    <lineage>
        <taxon>Bacteria</taxon>
        <taxon>Bacillati</taxon>
        <taxon>Bacillota</taxon>
        <taxon>Clostridia</taxon>
        <taxon>Halanaerobiales</taxon>
        <taxon>Halobacteroidaceae</taxon>
        <taxon>Selenihalanaerobacter</taxon>
    </lineage>
</organism>
<dbReference type="InterPro" id="IPR017871">
    <property type="entry name" value="ABC_transporter-like_CS"/>
</dbReference>
<keyword evidence="11" id="KW-1185">Reference proteome</keyword>
<dbReference type="GO" id="GO:0005524">
    <property type="term" value="F:ATP binding"/>
    <property type="evidence" value="ECO:0007669"/>
    <property type="project" value="UniProtKB-UniRule"/>
</dbReference>
<dbReference type="NCBIfam" id="TIGR04521">
    <property type="entry name" value="ECF_ATPase_2"/>
    <property type="match status" value="1"/>
</dbReference>
<dbReference type="InterPro" id="IPR027417">
    <property type="entry name" value="P-loop_NTPase"/>
</dbReference>
<keyword evidence="2 8" id="KW-0813">Transport</keyword>
<dbReference type="STRING" id="142842.SAMN02745118_02440"/>
<evidence type="ECO:0000256" key="2">
    <source>
        <dbReference type="ARBA" id="ARBA00022448"/>
    </source>
</evidence>
<dbReference type="SUPFAM" id="SSF52540">
    <property type="entry name" value="P-loop containing nucleoside triphosphate hydrolases"/>
    <property type="match status" value="1"/>
</dbReference>
<dbReference type="PROSITE" id="PS50893">
    <property type="entry name" value="ABC_TRANSPORTER_2"/>
    <property type="match status" value="1"/>
</dbReference>
<comment type="subunit">
    <text evidence="8">Forms a stable energy-coupling factor (ECF) transporter complex composed of 2 membrane-embedded substrate-binding proteins (S component), 2 ATP-binding proteins (A component) and 2 transmembrane proteins (T component).</text>
</comment>
<protein>
    <recommendedName>
        <fullName evidence="8">Energy-coupling factor transporter ATP-binding protein EcfA2</fullName>
        <ecNumber evidence="8">7.-.-.-</ecNumber>
    </recommendedName>
</protein>
<dbReference type="AlphaFoldDB" id="A0A1T4Q5Y3"/>
<evidence type="ECO:0000313" key="10">
    <source>
        <dbReference type="EMBL" id="SJZ98967.1"/>
    </source>
</evidence>
<accession>A0A1T4Q5Y3</accession>
<dbReference type="InterPro" id="IPR030946">
    <property type="entry name" value="EcfA2"/>
</dbReference>
<keyword evidence="3 8" id="KW-1003">Cell membrane</keyword>
<dbReference type="GO" id="GO:0043190">
    <property type="term" value="C:ATP-binding cassette (ABC) transporter complex"/>
    <property type="evidence" value="ECO:0007669"/>
    <property type="project" value="TreeGrafter"/>
</dbReference>
<name>A0A1T4Q5Y3_9FIRM</name>
<reference evidence="11" key="1">
    <citation type="submission" date="2017-02" db="EMBL/GenBank/DDBJ databases">
        <authorList>
            <person name="Varghese N."/>
            <person name="Submissions S."/>
        </authorList>
    </citation>
    <scope>NUCLEOTIDE SEQUENCE [LARGE SCALE GENOMIC DNA]</scope>
    <source>
        <strain evidence="11">ATCC BAA-73</strain>
    </source>
</reference>
<dbReference type="Pfam" id="PF00005">
    <property type="entry name" value="ABC_tran"/>
    <property type="match status" value="1"/>
</dbReference>
<sequence length="280" mass="31942">MLIRLESVSHRYEDMDIDVLKDIDFSIKNGEFIGLIGHTGSGKSTLVQILNGLIKPNSGQVYIDEEDITNDNVDLRFVRQKVGLVFQYPEHQLFEETIYQDVAFGPKNLGLNDNEIELRIKEALQAVNLDYQQFKDRSPFKLSGGQQRRVAIAGVLAMRPKVLVLDEPTAGLDPRTRVELMREIIRFKEEFNLTVILISHRMEEVFELADRVLVLHQGNLIFNEAPTDLASNQTELKRIGLGIPEVTKVLIALREKGYNLQTNLFDIQEAKQEIIKALRS</sequence>
<evidence type="ECO:0000313" key="11">
    <source>
        <dbReference type="Proteomes" id="UP000190625"/>
    </source>
</evidence>
<dbReference type="InterPro" id="IPR015856">
    <property type="entry name" value="ABC_transpr_CbiO/EcfA_su"/>
</dbReference>
<dbReference type="GO" id="GO:0042626">
    <property type="term" value="F:ATPase-coupled transmembrane transporter activity"/>
    <property type="evidence" value="ECO:0007669"/>
    <property type="project" value="TreeGrafter"/>
</dbReference>
<keyword evidence="4 8" id="KW-0547">Nucleotide-binding</keyword>
<evidence type="ECO:0000256" key="3">
    <source>
        <dbReference type="ARBA" id="ARBA00022475"/>
    </source>
</evidence>
<dbReference type="GO" id="GO:0016887">
    <property type="term" value="F:ATP hydrolysis activity"/>
    <property type="evidence" value="ECO:0007669"/>
    <property type="project" value="InterPro"/>
</dbReference>
<comment type="function">
    <text evidence="8">ATP-binding (A) component of a common energy-coupling factor (ECF) ABC-transporter complex.</text>
</comment>
<evidence type="ECO:0000256" key="7">
    <source>
        <dbReference type="ARBA" id="ARBA00023136"/>
    </source>
</evidence>
<gene>
    <name evidence="10" type="ORF">SAMN02745118_02440</name>
</gene>
<dbReference type="EMBL" id="FUWM01000024">
    <property type="protein sequence ID" value="SJZ98967.1"/>
    <property type="molecule type" value="Genomic_DNA"/>
</dbReference>
<dbReference type="InterPro" id="IPR050095">
    <property type="entry name" value="ECF_ABC_transporter_ATP-bd"/>
</dbReference>
<dbReference type="PANTHER" id="PTHR43553">
    <property type="entry name" value="HEAVY METAL TRANSPORTER"/>
    <property type="match status" value="1"/>
</dbReference>
<dbReference type="InterPro" id="IPR003439">
    <property type="entry name" value="ABC_transporter-like_ATP-bd"/>
</dbReference>
<dbReference type="InterPro" id="IPR003593">
    <property type="entry name" value="AAA+_ATPase"/>
</dbReference>
<dbReference type="CDD" id="cd03225">
    <property type="entry name" value="ABC_cobalt_CbiO_domain1"/>
    <property type="match status" value="1"/>
</dbReference>
<evidence type="ECO:0000256" key="6">
    <source>
        <dbReference type="ARBA" id="ARBA00022967"/>
    </source>
</evidence>
<dbReference type="EC" id="7.-.-.-" evidence="8"/>
<proteinExistence type="inferred from homology"/>
<dbReference type="RefSeq" id="WP_078810871.1">
    <property type="nucleotide sequence ID" value="NZ_FUWM01000024.1"/>
</dbReference>
<feature type="domain" description="ABC transporter" evidence="9">
    <location>
        <begin position="3"/>
        <end position="242"/>
    </location>
</feature>
<dbReference type="FunFam" id="3.40.50.300:FF:000224">
    <property type="entry name" value="Energy-coupling factor transporter ATP-binding protein EcfA"/>
    <property type="match status" value="1"/>
</dbReference>
<dbReference type="SMART" id="SM00382">
    <property type="entry name" value="AAA"/>
    <property type="match status" value="1"/>
</dbReference>
<keyword evidence="7 8" id="KW-0472">Membrane</keyword>
<evidence type="ECO:0000256" key="8">
    <source>
        <dbReference type="RuleBase" id="RU365104"/>
    </source>
</evidence>
<dbReference type="Gene3D" id="3.40.50.300">
    <property type="entry name" value="P-loop containing nucleotide triphosphate hydrolases"/>
    <property type="match status" value="1"/>
</dbReference>